<dbReference type="AlphaFoldDB" id="A0A371CIA0"/>
<dbReference type="InterPro" id="IPR032675">
    <property type="entry name" value="LRR_dom_sf"/>
</dbReference>
<dbReference type="Gene3D" id="3.80.10.10">
    <property type="entry name" value="Ribonuclease Inhibitor"/>
    <property type="match status" value="1"/>
</dbReference>
<dbReference type="EMBL" id="KZ857599">
    <property type="protein sequence ID" value="RDX40015.1"/>
    <property type="molecule type" value="Genomic_DNA"/>
</dbReference>
<dbReference type="OrthoDB" id="2750698at2759"/>
<sequence>MSTQRALFCADIVSEIAETINLDSTCTPQQRRQCLAPMARVSRSFSDPSLRALWADMNTLEPLIKILPDVIDAVESVGGLALNGRDTYRYALNGDVSDVAWNRFEQYASRIQTLALHHWQTNILDPLSWNYLARRATGPLLPSLRSLIWPVAPPYHIDSTCLLSPSLRKLKILFPFSDVIPPDQWAHGIRMFFRNTFLAAPNLRVLAMWSGTIANENISHRVPLRAFGDALSSLTMLPQLTMFQSLHFPIVVDNYSLLSALAALPLLCDLLLHVDLRQGQLKGITSGFSHLKRLSLSGVLDSESLTDFRESSALQALRLVHHPNAALLDLHQALKVISKQHPLLSQLIWRHSLESHQPDSLTRLLEPISGLRELRVLTLSFTNATLSDSDIELVATGCPCLIKLKLKCRKGSAQGGSPTTHALVVLARQCPSLSLLYLSSIRMSEVDYSAVDTLPVLDHGLELLGFGQLHCESDRFSAMVVDRLFPRLDISQSQRGVTKPPPERWADVLDQLESFQYARKQERQRGTQMNG</sequence>
<evidence type="ECO:0000313" key="2">
    <source>
        <dbReference type="Proteomes" id="UP000256964"/>
    </source>
</evidence>
<keyword evidence="2" id="KW-1185">Reference proteome</keyword>
<protein>
    <recommendedName>
        <fullName evidence="3">F-box domain-containing protein</fullName>
    </recommendedName>
</protein>
<evidence type="ECO:0008006" key="3">
    <source>
        <dbReference type="Google" id="ProtNLM"/>
    </source>
</evidence>
<proteinExistence type="predicted"/>
<dbReference type="SUPFAM" id="SSF52047">
    <property type="entry name" value="RNI-like"/>
    <property type="match status" value="1"/>
</dbReference>
<organism evidence="1 2">
    <name type="scientific">Lentinus brumalis</name>
    <dbReference type="NCBI Taxonomy" id="2498619"/>
    <lineage>
        <taxon>Eukaryota</taxon>
        <taxon>Fungi</taxon>
        <taxon>Dikarya</taxon>
        <taxon>Basidiomycota</taxon>
        <taxon>Agaricomycotina</taxon>
        <taxon>Agaricomycetes</taxon>
        <taxon>Polyporales</taxon>
        <taxon>Polyporaceae</taxon>
        <taxon>Lentinus</taxon>
    </lineage>
</organism>
<dbReference type="Proteomes" id="UP000256964">
    <property type="component" value="Unassembled WGS sequence"/>
</dbReference>
<gene>
    <name evidence="1" type="ORF">OH76DRAFT_1490643</name>
</gene>
<reference evidence="1 2" key="1">
    <citation type="journal article" date="2018" name="Biotechnol. Biofuels">
        <title>Integrative visual omics of the white-rot fungus Polyporus brumalis exposes the biotechnological potential of its oxidative enzymes for delignifying raw plant biomass.</title>
        <authorList>
            <person name="Miyauchi S."/>
            <person name="Rancon A."/>
            <person name="Drula E."/>
            <person name="Hage H."/>
            <person name="Chaduli D."/>
            <person name="Favel A."/>
            <person name="Grisel S."/>
            <person name="Henrissat B."/>
            <person name="Herpoel-Gimbert I."/>
            <person name="Ruiz-Duenas F.J."/>
            <person name="Chevret D."/>
            <person name="Hainaut M."/>
            <person name="Lin J."/>
            <person name="Wang M."/>
            <person name="Pangilinan J."/>
            <person name="Lipzen A."/>
            <person name="Lesage-Meessen L."/>
            <person name="Navarro D."/>
            <person name="Riley R."/>
            <person name="Grigoriev I.V."/>
            <person name="Zhou S."/>
            <person name="Raouche S."/>
            <person name="Rosso M.N."/>
        </authorList>
    </citation>
    <scope>NUCLEOTIDE SEQUENCE [LARGE SCALE GENOMIC DNA]</scope>
    <source>
        <strain evidence="1 2">BRFM 1820</strain>
    </source>
</reference>
<accession>A0A371CIA0</accession>
<evidence type="ECO:0000313" key="1">
    <source>
        <dbReference type="EMBL" id="RDX40015.1"/>
    </source>
</evidence>
<name>A0A371CIA0_9APHY</name>